<feature type="active site" description="Nucleophile" evidence="3">
    <location>
        <position position="153"/>
    </location>
</feature>
<evidence type="ECO:0000256" key="2">
    <source>
        <dbReference type="ARBA" id="ARBA00023002"/>
    </source>
</evidence>
<evidence type="ECO:0000256" key="1">
    <source>
        <dbReference type="ARBA" id="ARBA00007406"/>
    </source>
</evidence>
<sequence length="334" mass="36621">MIKVGINGFGRIGRHVFKALRKNYGKEIEVVAINDLTDPSTLAHLLKYDSLYGRFHGEVEADEQSIIIDSKAIKIFAERDPKNIPWGELKVDIVIECTGLFTNAEKAKAHIEAGAKKVIISAPGKNEDITVVMGVNEEKYDNEKHHIISNASCTTNCLAPFAKILDREFGIVNGLMTTIHSYTNDQKILDAPHKDLRRARAAAESMIPTTTGAAKAVALVLPQLKGKLNGLAVRVPTPTVSLTDLVCEVTKETTAEEVNAAFKNASEGELKGILGYSEEPLVSCDYRGDERSSIVDGLSTMVSGKMVKVVAWYDNEWGYSNRLADLTKYVADRL</sequence>
<keyword evidence="2 8" id="KW-0560">Oxidoreductase</keyword>
<feature type="binding site" evidence="4">
    <location>
        <begin position="152"/>
        <end position="154"/>
    </location>
    <ligand>
        <name>D-glyceraldehyde 3-phosphate</name>
        <dbReference type="ChEBI" id="CHEBI:59776"/>
    </ligand>
</feature>
<evidence type="ECO:0000256" key="4">
    <source>
        <dbReference type="PIRSR" id="PIRSR000149-2"/>
    </source>
</evidence>
<dbReference type="EMBL" id="FRAD01000011">
    <property type="protein sequence ID" value="SHJ98950.1"/>
    <property type="molecule type" value="Genomic_DNA"/>
</dbReference>
<feature type="binding site" evidence="5">
    <location>
        <begin position="11"/>
        <end position="12"/>
    </location>
    <ligand>
        <name>NAD(+)</name>
        <dbReference type="ChEBI" id="CHEBI:57540"/>
    </ligand>
</feature>
<feature type="binding site" evidence="5">
    <location>
        <position position="79"/>
    </location>
    <ligand>
        <name>NAD(+)</name>
        <dbReference type="ChEBI" id="CHEBI:57540"/>
    </ligand>
</feature>
<feature type="binding site" evidence="5">
    <location>
        <position position="315"/>
    </location>
    <ligand>
        <name>NAD(+)</name>
        <dbReference type="ChEBI" id="CHEBI:57540"/>
    </ligand>
</feature>
<evidence type="ECO:0000256" key="7">
    <source>
        <dbReference type="RuleBase" id="RU000397"/>
    </source>
</evidence>
<feature type="binding site" evidence="4">
    <location>
        <begin position="211"/>
        <end position="212"/>
    </location>
    <ligand>
        <name>D-glyceraldehyde 3-phosphate</name>
        <dbReference type="ChEBI" id="CHEBI:59776"/>
    </ligand>
</feature>
<feature type="binding site" evidence="4">
    <location>
        <position position="183"/>
    </location>
    <ligand>
        <name>D-glyceraldehyde 3-phosphate</name>
        <dbReference type="ChEBI" id="CHEBI:59776"/>
    </ligand>
</feature>
<dbReference type="SUPFAM" id="SSF51735">
    <property type="entry name" value="NAD(P)-binding Rossmann-fold domains"/>
    <property type="match status" value="1"/>
</dbReference>
<evidence type="ECO:0000256" key="6">
    <source>
        <dbReference type="PIRSR" id="PIRSR000149-4"/>
    </source>
</evidence>
<evidence type="ECO:0000313" key="10">
    <source>
        <dbReference type="EMBL" id="SHJ98950.1"/>
    </source>
</evidence>
<dbReference type="SUPFAM" id="SSF55347">
    <property type="entry name" value="Glyceraldehyde-3-phosphate dehydrogenase-like, C-terminal domain"/>
    <property type="match status" value="1"/>
</dbReference>
<dbReference type="GO" id="GO:0051287">
    <property type="term" value="F:NAD binding"/>
    <property type="evidence" value="ECO:0007669"/>
    <property type="project" value="InterPro"/>
</dbReference>
<dbReference type="Proteomes" id="UP000183952">
    <property type="component" value="Unassembled WGS sequence"/>
</dbReference>
<dbReference type="SMART" id="SM00846">
    <property type="entry name" value="Gp_dh_N"/>
    <property type="match status" value="1"/>
</dbReference>
<dbReference type="AlphaFoldDB" id="A0A1M6NTG4"/>
<dbReference type="GO" id="GO:0050661">
    <property type="term" value="F:NADP binding"/>
    <property type="evidence" value="ECO:0007669"/>
    <property type="project" value="InterPro"/>
</dbReference>
<accession>A0A1M6NTG4</accession>
<evidence type="ECO:0000256" key="5">
    <source>
        <dbReference type="PIRSR" id="PIRSR000149-3"/>
    </source>
</evidence>
<dbReference type="OrthoDB" id="9803304at2"/>
<feature type="binding site" evidence="5">
    <location>
        <position position="121"/>
    </location>
    <ligand>
        <name>NAD(+)</name>
        <dbReference type="ChEBI" id="CHEBI:57540"/>
    </ligand>
</feature>
<dbReference type="RefSeq" id="WP_072903452.1">
    <property type="nucleotide sequence ID" value="NZ_FRAD01000011.1"/>
</dbReference>
<dbReference type="FunFam" id="3.30.360.10:FF:000002">
    <property type="entry name" value="Glyceraldehyde-3-phosphate dehydrogenase"/>
    <property type="match status" value="1"/>
</dbReference>
<evidence type="ECO:0000313" key="11">
    <source>
        <dbReference type="Proteomes" id="UP000183952"/>
    </source>
</evidence>
<dbReference type="PROSITE" id="PS00071">
    <property type="entry name" value="GAPDH"/>
    <property type="match status" value="1"/>
</dbReference>
<organism evidence="10 11">
    <name type="scientific">Hathewaya proteolytica DSM 3090</name>
    <dbReference type="NCBI Taxonomy" id="1121331"/>
    <lineage>
        <taxon>Bacteria</taxon>
        <taxon>Bacillati</taxon>
        <taxon>Bacillota</taxon>
        <taxon>Clostridia</taxon>
        <taxon>Eubacteriales</taxon>
        <taxon>Clostridiaceae</taxon>
        <taxon>Hathewaya</taxon>
    </lineage>
</organism>
<dbReference type="PANTHER" id="PTHR43148">
    <property type="entry name" value="GLYCERALDEHYDE-3-PHOSPHATE DEHYDROGENASE 2"/>
    <property type="match status" value="1"/>
</dbReference>
<dbReference type="InterPro" id="IPR020830">
    <property type="entry name" value="GlycerAld_3-P_DH_AS"/>
</dbReference>
<feature type="site" description="Activates thiol group during catalysis" evidence="6">
    <location>
        <position position="180"/>
    </location>
</feature>
<dbReference type="CDD" id="cd05214">
    <property type="entry name" value="GAPDH_I_N"/>
    <property type="match status" value="1"/>
</dbReference>
<keyword evidence="5" id="KW-0520">NAD</keyword>
<reference evidence="10 11" key="1">
    <citation type="submission" date="2016-11" db="EMBL/GenBank/DDBJ databases">
        <authorList>
            <person name="Jaros S."/>
            <person name="Januszkiewicz K."/>
            <person name="Wedrychowicz H."/>
        </authorList>
    </citation>
    <scope>NUCLEOTIDE SEQUENCE [LARGE SCALE GENOMIC DNA]</scope>
    <source>
        <strain evidence="10 11">DSM 3090</strain>
    </source>
</reference>
<evidence type="ECO:0000256" key="8">
    <source>
        <dbReference type="RuleBase" id="RU361160"/>
    </source>
</evidence>
<dbReference type="InterPro" id="IPR020829">
    <property type="entry name" value="GlycerAld_3-P_DH_cat"/>
</dbReference>
<dbReference type="PRINTS" id="PR00078">
    <property type="entry name" value="G3PDHDRGNASE"/>
</dbReference>
<dbReference type="InterPro" id="IPR036291">
    <property type="entry name" value="NAD(P)-bd_dom_sf"/>
</dbReference>
<dbReference type="GO" id="GO:0016620">
    <property type="term" value="F:oxidoreductase activity, acting on the aldehyde or oxo group of donors, NAD or NADP as acceptor"/>
    <property type="evidence" value="ECO:0007669"/>
    <property type="project" value="InterPro"/>
</dbReference>
<protein>
    <recommendedName>
        <fullName evidence="8">Glyceraldehyde-3-phosphate dehydrogenase</fullName>
        <ecNumber evidence="8">1.2.1.-</ecNumber>
    </recommendedName>
</protein>
<dbReference type="InterPro" id="IPR020828">
    <property type="entry name" value="GlycerAld_3-P_DH_NAD(P)-bd"/>
</dbReference>
<dbReference type="FunFam" id="3.40.50.720:FF:000001">
    <property type="entry name" value="Glyceraldehyde-3-phosphate dehydrogenase"/>
    <property type="match status" value="1"/>
</dbReference>
<dbReference type="Pfam" id="PF02800">
    <property type="entry name" value="Gp_dh_C"/>
    <property type="match status" value="1"/>
</dbReference>
<evidence type="ECO:0000259" key="9">
    <source>
        <dbReference type="SMART" id="SM00846"/>
    </source>
</evidence>
<dbReference type="STRING" id="1121331.SAMN02745248_01482"/>
<keyword evidence="11" id="KW-1185">Reference proteome</keyword>
<evidence type="ECO:0000256" key="3">
    <source>
        <dbReference type="PIRSR" id="PIRSR000149-1"/>
    </source>
</evidence>
<keyword evidence="5" id="KW-0547">Nucleotide-binding</keyword>
<dbReference type="CDD" id="cd18126">
    <property type="entry name" value="GAPDH_I_C"/>
    <property type="match status" value="1"/>
</dbReference>
<dbReference type="InterPro" id="IPR006424">
    <property type="entry name" value="Glyceraldehyde-3-P_DH_1"/>
</dbReference>
<gene>
    <name evidence="10" type="ORF">SAMN02745248_01482</name>
</gene>
<dbReference type="InterPro" id="IPR020831">
    <property type="entry name" value="GlycerAld/Erythrose_P_DH"/>
</dbReference>
<dbReference type="Gene3D" id="3.40.50.720">
    <property type="entry name" value="NAD(P)-binding Rossmann-like Domain"/>
    <property type="match status" value="1"/>
</dbReference>
<name>A0A1M6NTG4_9CLOT</name>
<feature type="binding site" evidence="5">
    <location>
        <position position="35"/>
    </location>
    <ligand>
        <name>NAD(+)</name>
        <dbReference type="ChEBI" id="CHEBI:57540"/>
    </ligand>
</feature>
<dbReference type="Gene3D" id="3.30.360.10">
    <property type="entry name" value="Dihydrodipicolinate Reductase, domain 2"/>
    <property type="match status" value="1"/>
</dbReference>
<feature type="binding site" evidence="4">
    <location>
        <position position="234"/>
    </location>
    <ligand>
        <name>D-glyceraldehyde 3-phosphate</name>
        <dbReference type="ChEBI" id="CHEBI:59776"/>
    </ligand>
</feature>
<dbReference type="PIRSF" id="PIRSF000149">
    <property type="entry name" value="GAP_DH"/>
    <property type="match status" value="1"/>
</dbReference>
<proteinExistence type="inferred from homology"/>
<comment type="similarity">
    <text evidence="1 7">Belongs to the glyceraldehyde-3-phosphate dehydrogenase family.</text>
</comment>
<dbReference type="Pfam" id="PF00044">
    <property type="entry name" value="Gp_dh_N"/>
    <property type="match status" value="1"/>
</dbReference>
<dbReference type="EC" id="1.2.1.-" evidence="8"/>
<feature type="domain" description="Glyceraldehyde 3-phosphate dehydrogenase NAD(P) binding" evidence="9">
    <location>
        <begin position="2"/>
        <end position="153"/>
    </location>
</feature>
<dbReference type="GO" id="GO:0006006">
    <property type="term" value="P:glucose metabolic process"/>
    <property type="evidence" value="ECO:0007669"/>
    <property type="project" value="InterPro"/>
</dbReference>
<dbReference type="NCBIfam" id="TIGR01534">
    <property type="entry name" value="GAPDH-I"/>
    <property type="match status" value="1"/>
</dbReference>